<accession>A0A813G5Z5</accession>
<name>A0A813G5Z5_POLGL</name>
<dbReference type="InterPro" id="IPR037151">
    <property type="entry name" value="AlkB-like_sf"/>
</dbReference>
<dbReference type="InterPro" id="IPR027450">
    <property type="entry name" value="AlkB-like"/>
</dbReference>
<gene>
    <name evidence="3" type="ORF">PGLA1383_LOCUS37262</name>
</gene>
<evidence type="ECO:0000313" key="3">
    <source>
        <dbReference type="EMBL" id="CAE8619677.1"/>
    </source>
</evidence>
<dbReference type="PROSITE" id="PS51471">
    <property type="entry name" value="FE2OG_OXY"/>
    <property type="match status" value="1"/>
</dbReference>
<reference evidence="3" key="1">
    <citation type="submission" date="2021-02" db="EMBL/GenBank/DDBJ databases">
        <authorList>
            <person name="Dougan E. K."/>
            <person name="Rhodes N."/>
            <person name="Thang M."/>
            <person name="Chan C."/>
        </authorList>
    </citation>
    <scope>NUCLEOTIDE SEQUENCE</scope>
</reference>
<sequence length="365" mass="41255">MTKHCACRVDSGGECKTKRKASIMGSSGDHTGTIAMSKDLDVLLSRAEPFKLGGHKPFWSERVTHLLLNRYRILNDDCIDLHSDANPCYHETDPILSFSYGAGGVFPLQQKFPSRNKTKTKSEPLEAAVYMKPGDVLIMYGKFQASMLHGVPPFKEWKSWVDKMKREDKTKAEAEQKRLEETSTSQEPHRQDESTRWNGTVRFIANHFQVCPLNEQVAGPERSATISQQPAASAKPKSATPVTVIQTKQVTPRGFVANEVNMGDNLKRPRATSSNVESQIRDQIIAEIQRECDEALARKDAQIQEMERCEFGKDAQIQEMQRSEVGFQNLFEQIFELIRILPVGDYEDSIQSVRKIKTDLECQCS</sequence>
<proteinExistence type="predicted"/>
<feature type="region of interest" description="Disordered" evidence="1">
    <location>
        <begin position="168"/>
        <end position="196"/>
    </location>
</feature>
<dbReference type="InterPro" id="IPR005123">
    <property type="entry name" value="Oxoglu/Fe-dep_dioxygenase_dom"/>
</dbReference>
<dbReference type="Pfam" id="PF13532">
    <property type="entry name" value="2OG-FeII_Oxy_2"/>
    <property type="match status" value="1"/>
</dbReference>
<dbReference type="EMBL" id="CAJNNV010027200">
    <property type="protein sequence ID" value="CAE8619677.1"/>
    <property type="molecule type" value="Genomic_DNA"/>
</dbReference>
<dbReference type="Gene3D" id="2.60.120.590">
    <property type="entry name" value="Alpha-ketoglutarate-dependent dioxygenase AlkB-like"/>
    <property type="match status" value="1"/>
</dbReference>
<comment type="caution">
    <text evidence="3">The sequence shown here is derived from an EMBL/GenBank/DDBJ whole genome shotgun (WGS) entry which is preliminary data.</text>
</comment>
<evidence type="ECO:0000313" key="4">
    <source>
        <dbReference type="Proteomes" id="UP000654075"/>
    </source>
</evidence>
<evidence type="ECO:0000256" key="1">
    <source>
        <dbReference type="SAM" id="MobiDB-lite"/>
    </source>
</evidence>
<dbReference type="Proteomes" id="UP000654075">
    <property type="component" value="Unassembled WGS sequence"/>
</dbReference>
<keyword evidence="4" id="KW-1185">Reference proteome</keyword>
<feature type="domain" description="Fe2OG dioxygenase" evidence="2">
    <location>
        <begin position="62"/>
        <end position="205"/>
    </location>
</feature>
<feature type="compositionally biased region" description="Basic and acidic residues" evidence="1">
    <location>
        <begin position="168"/>
        <end position="195"/>
    </location>
</feature>
<dbReference type="AlphaFoldDB" id="A0A813G5Z5"/>
<evidence type="ECO:0000259" key="2">
    <source>
        <dbReference type="PROSITE" id="PS51471"/>
    </source>
</evidence>
<dbReference type="SUPFAM" id="SSF51197">
    <property type="entry name" value="Clavaminate synthase-like"/>
    <property type="match status" value="1"/>
</dbReference>
<protein>
    <recommendedName>
        <fullName evidence="2">Fe2OG dioxygenase domain-containing protein</fullName>
    </recommendedName>
</protein>
<organism evidence="3 4">
    <name type="scientific">Polarella glacialis</name>
    <name type="common">Dinoflagellate</name>
    <dbReference type="NCBI Taxonomy" id="89957"/>
    <lineage>
        <taxon>Eukaryota</taxon>
        <taxon>Sar</taxon>
        <taxon>Alveolata</taxon>
        <taxon>Dinophyceae</taxon>
        <taxon>Suessiales</taxon>
        <taxon>Suessiaceae</taxon>
        <taxon>Polarella</taxon>
    </lineage>
</organism>